<dbReference type="PRINTS" id="PR00344">
    <property type="entry name" value="BCTRLSENSOR"/>
</dbReference>
<dbReference type="InterPro" id="IPR036890">
    <property type="entry name" value="HATPase_C_sf"/>
</dbReference>
<keyword evidence="4" id="KW-0812">Transmembrane</keyword>
<feature type="domain" description="Histidine kinase" evidence="5">
    <location>
        <begin position="412"/>
        <end position="643"/>
    </location>
</feature>
<dbReference type="InterPro" id="IPR004358">
    <property type="entry name" value="Sig_transdc_His_kin-like_C"/>
</dbReference>
<keyword evidence="8" id="KW-0418">Kinase</keyword>
<dbReference type="SUPFAM" id="SSF55785">
    <property type="entry name" value="PYP-like sensor domain (PAS domain)"/>
    <property type="match status" value="1"/>
</dbReference>
<dbReference type="InterPro" id="IPR005467">
    <property type="entry name" value="His_kinase_dom"/>
</dbReference>
<feature type="transmembrane region" description="Helical" evidence="4">
    <location>
        <begin position="147"/>
        <end position="166"/>
    </location>
</feature>
<evidence type="ECO:0000256" key="1">
    <source>
        <dbReference type="ARBA" id="ARBA00000085"/>
    </source>
</evidence>
<dbReference type="CDD" id="cd00130">
    <property type="entry name" value="PAS"/>
    <property type="match status" value="1"/>
</dbReference>
<evidence type="ECO:0000256" key="2">
    <source>
        <dbReference type="ARBA" id="ARBA00012438"/>
    </source>
</evidence>
<keyword evidence="4" id="KW-1133">Transmembrane helix</keyword>
<keyword evidence="4" id="KW-0472">Membrane</keyword>
<dbReference type="GO" id="GO:0000155">
    <property type="term" value="F:phosphorelay sensor kinase activity"/>
    <property type="evidence" value="ECO:0007669"/>
    <property type="project" value="InterPro"/>
</dbReference>
<dbReference type="PANTHER" id="PTHR43065:SF47">
    <property type="match status" value="1"/>
</dbReference>
<comment type="catalytic activity">
    <reaction evidence="1">
        <text>ATP + protein L-histidine = ADP + protein N-phospho-L-histidine.</text>
        <dbReference type="EC" id="2.7.13.3"/>
    </reaction>
</comment>
<evidence type="ECO:0000259" key="7">
    <source>
        <dbReference type="PROSITE" id="PS50113"/>
    </source>
</evidence>
<feature type="transmembrane region" description="Helical" evidence="4">
    <location>
        <begin position="13"/>
        <end position="33"/>
    </location>
</feature>
<dbReference type="PROSITE" id="PS50113">
    <property type="entry name" value="PAC"/>
    <property type="match status" value="1"/>
</dbReference>
<dbReference type="Gene3D" id="3.30.450.20">
    <property type="entry name" value="PAS domain"/>
    <property type="match status" value="1"/>
</dbReference>
<dbReference type="CDD" id="cd00082">
    <property type="entry name" value="HisKA"/>
    <property type="match status" value="1"/>
</dbReference>
<feature type="domain" description="PAC" evidence="7">
    <location>
        <begin position="309"/>
        <end position="360"/>
    </location>
</feature>
<organism evidence="8 9">
    <name type="scientific">Thiovibrio frasassiensis</name>
    <dbReference type="NCBI Taxonomy" id="2984131"/>
    <lineage>
        <taxon>Bacteria</taxon>
        <taxon>Pseudomonadati</taxon>
        <taxon>Thermodesulfobacteriota</taxon>
        <taxon>Desulfobulbia</taxon>
        <taxon>Desulfobulbales</taxon>
        <taxon>Thiovibrionaceae</taxon>
        <taxon>Thiovibrio</taxon>
    </lineage>
</organism>
<keyword evidence="3" id="KW-0597">Phosphoprotein</keyword>
<dbReference type="Pfam" id="PF13426">
    <property type="entry name" value="PAS_9"/>
    <property type="match status" value="1"/>
</dbReference>
<keyword evidence="9" id="KW-1185">Reference proteome</keyword>
<accession>A0A9X4MF05</accession>
<dbReference type="Gene3D" id="3.30.565.10">
    <property type="entry name" value="Histidine kinase-like ATPase, C-terminal domain"/>
    <property type="match status" value="1"/>
</dbReference>
<evidence type="ECO:0000259" key="5">
    <source>
        <dbReference type="PROSITE" id="PS50109"/>
    </source>
</evidence>
<keyword evidence="8" id="KW-0808">Transferase</keyword>
<dbReference type="InterPro" id="IPR003661">
    <property type="entry name" value="HisK_dim/P_dom"/>
</dbReference>
<dbReference type="SMART" id="SM00091">
    <property type="entry name" value="PAS"/>
    <property type="match status" value="1"/>
</dbReference>
<proteinExistence type="predicted"/>
<dbReference type="Gene3D" id="1.10.287.130">
    <property type="match status" value="1"/>
</dbReference>
<evidence type="ECO:0000256" key="3">
    <source>
        <dbReference type="ARBA" id="ARBA00022553"/>
    </source>
</evidence>
<sequence length="650" mass="72586">MQSGPQQGRYNKAVMAFMAVLFFFMALGDFIIAHHQRDFLYSRAENQARRDLQLMAANFIEPLIKYDYESITRFILRWGEEHPEVVRLAAVGPAGRDLITFSRPKEEGKFFLVEEKVRFQGKGLLILQMVSSSTEVDGLLRKLHWQLGLASFLMTAIAGIVLWLTLRRIALAPLEMEIGLRLETEQKLASAHQQLEERVRERTVDLEGANLLLQKEIAVRHAAEEQFARLHREYELILKSAGEGIYGLDTQGRLTFINLAGLQILGFEEVELIGRHLHDFHHHVRWDGDPYGREDCPVCAAYGEGRKNRGGESYFGRKDGTVFPVEFVCTPLVEGEKVLGTVVVFEDITVRKQAEHDLLALTDTLERRVMERTARMDAANLELRETLGQLEQTQAQLVQSGKMAALGDLVAGVAHEINTPVGVGVTAASHLENKTREIVALYAEGRMSRSDLDRYLALCQEAANLIFSNLNRAAELIRSFKQVAVDQSGEGRRPFRVKEYLAEVCLSLRPVLKNTGHRLEISCPEDLELNSYPGAFSQIVTNFITNSLTHAYDEDQAGFLHVEIGLEGGNVRFAYSDDGKGMTADLVSHAFDPFFTTNREKGGSGLGLHIVYNLVTQKLLGTIICESMPGKGTSFVLFFPAVIPGGVSHG</sequence>
<dbReference type="Proteomes" id="UP001154240">
    <property type="component" value="Unassembled WGS sequence"/>
</dbReference>
<dbReference type="EMBL" id="JAPHEH010000001">
    <property type="protein sequence ID" value="MDG4476354.1"/>
    <property type="molecule type" value="Genomic_DNA"/>
</dbReference>
<name>A0A9X4MF05_9BACT</name>
<evidence type="ECO:0000313" key="9">
    <source>
        <dbReference type="Proteomes" id="UP001154240"/>
    </source>
</evidence>
<evidence type="ECO:0000313" key="8">
    <source>
        <dbReference type="EMBL" id="MDG4476354.1"/>
    </source>
</evidence>
<dbReference type="EC" id="2.7.13.3" evidence="2"/>
<protein>
    <recommendedName>
        <fullName evidence="2">histidine kinase</fullName>
        <ecNumber evidence="2">2.7.13.3</ecNumber>
    </recommendedName>
</protein>
<dbReference type="InterPro" id="IPR000700">
    <property type="entry name" value="PAS-assoc_C"/>
</dbReference>
<reference evidence="8" key="2">
    <citation type="submission" date="2022-10" db="EMBL/GenBank/DDBJ databases">
        <authorList>
            <person name="Aronson H.S."/>
        </authorList>
    </citation>
    <scope>NUCLEOTIDE SEQUENCE</scope>
    <source>
        <strain evidence="8">RS19-109</strain>
    </source>
</reference>
<reference evidence="8" key="1">
    <citation type="journal article" date="2022" name="bioRxiv">
        <title>Thiovibrio frasassiensisgen. nov., sp. nov., an autotrophic, elemental sulfur disproportionating bacterium isolated from sulfidic karst sediment, and proposal of Thiovibrionaceae fam. nov.</title>
        <authorList>
            <person name="Aronson H."/>
            <person name="Thomas C."/>
            <person name="Bhattacharyya M."/>
            <person name="Eckstein S."/>
            <person name="Jensen S."/>
            <person name="Barco R."/>
            <person name="Macalady J."/>
            <person name="Amend J."/>
        </authorList>
    </citation>
    <scope>NUCLEOTIDE SEQUENCE</scope>
    <source>
        <strain evidence="8">RS19-109</strain>
    </source>
</reference>
<gene>
    <name evidence="8" type="ORF">OLX77_09310</name>
</gene>
<dbReference type="InterPro" id="IPR003594">
    <property type="entry name" value="HATPase_dom"/>
</dbReference>
<dbReference type="SMART" id="SM00388">
    <property type="entry name" value="HisKA"/>
    <property type="match status" value="1"/>
</dbReference>
<dbReference type="PROSITE" id="PS50112">
    <property type="entry name" value="PAS"/>
    <property type="match status" value="1"/>
</dbReference>
<dbReference type="SMART" id="SM00387">
    <property type="entry name" value="HATPase_c"/>
    <property type="match status" value="1"/>
</dbReference>
<dbReference type="AlphaFoldDB" id="A0A9X4MF05"/>
<dbReference type="InterPro" id="IPR035965">
    <property type="entry name" value="PAS-like_dom_sf"/>
</dbReference>
<dbReference type="Pfam" id="PF02518">
    <property type="entry name" value="HATPase_c"/>
    <property type="match status" value="1"/>
</dbReference>
<dbReference type="PROSITE" id="PS50109">
    <property type="entry name" value="HIS_KIN"/>
    <property type="match status" value="1"/>
</dbReference>
<evidence type="ECO:0000259" key="6">
    <source>
        <dbReference type="PROSITE" id="PS50112"/>
    </source>
</evidence>
<evidence type="ECO:0000256" key="4">
    <source>
        <dbReference type="SAM" id="Phobius"/>
    </source>
</evidence>
<comment type="caution">
    <text evidence="8">The sequence shown here is derived from an EMBL/GenBank/DDBJ whole genome shotgun (WGS) entry which is preliminary data.</text>
</comment>
<dbReference type="PANTHER" id="PTHR43065">
    <property type="entry name" value="SENSOR HISTIDINE KINASE"/>
    <property type="match status" value="1"/>
</dbReference>
<dbReference type="RefSeq" id="WP_307633322.1">
    <property type="nucleotide sequence ID" value="NZ_JAPHEH010000001.1"/>
</dbReference>
<dbReference type="InterPro" id="IPR000014">
    <property type="entry name" value="PAS"/>
</dbReference>
<feature type="domain" description="PAS" evidence="6">
    <location>
        <begin position="230"/>
        <end position="282"/>
    </location>
</feature>
<dbReference type="NCBIfam" id="TIGR00229">
    <property type="entry name" value="sensory_box"/>
    <property type="match status" value="1"/>
</dbReference>
<dbReference type="SUPFAM" id="SSF55874">
    <property type="entry name" value="ATPase domain of HSP90 chaperone/DNA topoisomerase II/histidine kinase"/>
    <property type="match status" value="1"/>
</dbReference>